<organism evidence="3 4">
    <name type="scientific">Spirodela intermedia</name>
    <name type="common">Intermediate duckweed</name>
    <dbReference type="NCBI Taxonomy" id="51605"/>
    <lineage>
        <taxon>Eukaryota</taxon>
        <taxon>Viridiplantae</taxon>
        <taxon>Streptophyta</taxon>
        <taxon>Embryophyta</taxon>
        <taxon>Tracheophyta</taxon>
        <taxon>Spermatophyta</taxon>
        <taxon>Magnoliopsida</taxon>
        <taxon>Liliopsida</taxon>
        <taxon>Araceae</taxon>
        <taxon>Lemnoideae</taxon>
        <taxon>Spirodela</taxon>
    </lineage>
</organism>
<accession>A0A7I8KGV0</accession>
<dbReference type="EMBL" id="LR746268">
    <property type="protein sequence ID" value="CAA7396308.1"/>
    <property type="molecule type" value="Genomic_DNA"/>
</dbReference>
<dbReference type="Pfam" id="PF24068">
    <property type="entry name" value="TPD1_C"/>
    <property type="match status" value="1"/>
</dbReference>
<dbReference type="PANTHER" id="PTHR33184">
    <property type="entry name" value="PROTEIN TAPETUM DETERMINANT 1-LIKE-RELATED"/>
    <property type="match status" value="1"/>
</dbReference>
<evidence type="ECO:0000256" key="1">
    <source>
        <dbReference type="ARBA" id="ARBA00022729"/>
    </source>
</evidence>
<reference evidence="3" key="1">
    <citation type="submission" date="2020-02" db="EMBL/GenBank/DDBJ databases">
        <authorList>
            <person name="Scholz U."/>
            <person name="Mascher M."/>
            <person name="Fiebig A."/>
        </authorList>
    </citation>
    <scope>NUCLEOTIDE SEQUENCE</scope>
</reference>
<proteinExistence type="predicted"/>
<keyword evidence="1" id="KW-0732">Signal</keyword>
<protein>
    <submittedName>
        <fullName evidence="3">Uncharacterized protein</fullName>
    </submittedName>
</protein>
<dbReference type="InterPro" id="IPR040361">
    <property type="entry name" value="TPD1"/>
</dbReference>
<dbReference type="PANTHER" id="PTHR33184:SF67">
    <property type="entry name" value="PROTEIN TAPETUM DETERMINANT 1"/>
    <property type="match status" value="1"/>
</dbReference>
<dbReference type="AlphaFoldDB" id="A0A7I8KGV0"/>
<feature type="region of interest" description="Disordered" evidence="2">
    <location>
        <begin position="224"/>
        <end position="247"/>
    </location>
</feature>
<dbReference type="Proteomes" id="UP000663760">
    <property type="component" value="Chromosome 5"/>
</dbReference>
<evidence type="ECO:0000256" key="2">
    <source>
        <dbReference type="SAM" id="MobiDB-lite"/>
    </source>
</evidence>
<evidence type="ECO:0000313" key="4">
    <source>
        <dbReference type="Proteomes" id="UP000663760"/>
    </source>
</evidence>
<name>A0A7I8KGV0_SPIIN</name>
<dbReference type="GO" id="GO:0001709">
    <property type="term" value="P:cell fate determination"/>
    <property type="evidence" value="ECO:0007669"/>
    <property type="project" value="TreeGrafter"/>
</dbReference>
<gene>
    <name evidence="3" type="ORF">SI8410_05006971</name>
</gene>
<evidence type="ECO:0000313" key="3">
    <source>
        <dbReference type="EMBL" id="CAA7396308.1"/>
    </source>
</evidence>
<dbReference type="OrthoDB" id="1572689at2759"/>
<keyword evidence="4" id="KW-1185">Reference proteome</keyword>
<sequence>MSEMSGVGGVACGDLPEGAHMQELAVAISARLLLWPLRHELVRGCTAGPVPTSGQLREDLRGKGAPLLVVIVHLPLSSDERNLVTVSSRRHSALCCTHRARERERRTEVLPLSQTLPLTSSVTPSFSLPHRPSEGRSLLVCSIWRRIPMAAASLGSCLSLPSALLLAALVILVVPPSGRHGRKILRIIPLAGLAEELHRAAPPAAGDRKNSMAAALLRHRKLLQQEQQPEGGGGGAAGGLEAETNRMGEGGCSKDDIDVYQAASSPLPSGIPTYTVQVINTCLGVGCGGPGGGISQVHMSCGWFSSARLVNPKVFRRLGFNDCLVNDGRSIPAGGAVSFQYANTYPYKLAVSSASCQPKLDDLDVGNEGRRASGGGVVLRADSGRHD</sequence>